<dbReference type="Pfam" id="PF06762">
    <property type="entry name" value="LMF1"/>
    <property type="match status" value="1"/>
</dbReference>
<comment type="caution">
    <text evidence="10">The sequence shown here is derived from an EMBL/GenBank/DDBJ whole genome shotgun (WGS) entry which is preliminary data.</text>
</comment>
<evidence type="ECO:0000256" key="6">
    <source>
        <dbReference type="ARBA" id="ARBA00023136"/>
    </source>
</evidence>
<feature type="transmembrane region" description="Helical" evidence="7">
    <location>
        <begin position="217"/>
        <end position="241"/>
    </location>
</feature>
<evidence type="ECO:0000313" key="11">
    <source>
        <dbReference type="Proteomes" id="UP000196531"/>
    </source>
</evidence>
<evidence type="ECO:0000256" key="1">
    <source>
        <dbReference type="ARBA" id="ARBA00004477"/>
    </source>
</evidence>
<feature type="transmembrane region" description="Helical" evidence="7">
    <location>
        <begin position="253"/>
        <end position="271"/>
    </location>
</feature>
<evidence type="ECO:0000259" key="8">
    <source>
        <dbReference type="Pfam" id="PF06762"/>
    </source>
</evidence>
<dbReference type="InterPro" id="IPR009613">
    <property type="entry name" value="LMF"/>
</dbReference>
<evidence type="ECO:0000259" key="9">
    <source>
        <dbReference type="Pfam" id="PF25179"/>
    </source>
</evidence>
<feature type="domain" description="Lipase maturation factor 1/2 N-terminal" evidence="8">
    <location>
        <begin position="119"/>
        <end position="272"/>
    </location>
</feature>
<reference evidence="11" key="1">
    <citation type="journal article" date="2017" name="Proc. Natl. Acad. Sci. U.S.A.">
        <title>Simulation of Deepwater Horizon oil plume reveals substrate specialization within a complex community of hydrocarbon-degraders.</title>
        <authorList>
            <person name="Hu P."/>
            <person name="Dubinsky E.A."/>
            <person name="Probst A.J."/>
            <person name="Wang J."/>
            <person name="Sieber C.M.K."/>
            <person name="Tom L.M."/>
            <person name="Gardinali P."/>
            <person name="Banfield J.F."/>
            <person name="Atlas R.M."/>
            <person name="Andersen G.L."/>
        </authorList>
    </citation>
    <scope>NUCLEOTIDE SEQUENCE [LARGE SCALE GENOMIC DNA]</scope>
</reference>
<evidence type="ECO:0000256" key="3">
    <source>
        <dbReference type="ARBA" id="ARBA00022692"/>
    </source>
</evidence>
<feature type="domain" description="Lipase maturation factor 1/2 C-terminal" evidence="9">
    <location>
        <begin position="327"/>
        <end position="462"/>
    </location>
</feature>
<evidence type="ECO:0000256" key="5">
    <source>
        <dbReference type="ARBA" id="ARBA00022989"/>
    </source>
</evidence>
<comment type="subcellular location">
    <subcellularLocation>
        <location evidence="1">Endoplasmic reticulum membrane</location>
        <topology evidence="1">Multi-pass membrane protein</topology>
    </subcellularLocation>
</comment>
<gene>
    <name evidence="10" type="ORF">A9Q84_10840</name>
</gene>
<dbReference type="Pfam" id="PF25179">
    <property type="entry name" value="LMF1_C"/>
    <property type="match status" value="1"/>
</dbReference>
<dbReference type="Proteomes" id="UP000196531">
    <property type="component" value="Unassembled WGS sequence"/>
</dbReference>
<feature type="transmembrane region" description="Helical" evidence="7">
    <location>
        <begin position="69"/>
        <end position="88"/>
    </location>
</feature>
<feature type="transmembrane region" description="Helical" evidence="7">
    <location>
        <begin position="12"/>
        <end position="30"/>
    </location>
</feature>
<keyword evidence="3 7" id="KW-0812">Transmembrane</keyword>
<organism evidence="10 11">
    <name type="scientific">Halobacteriovorax marinus</name>
    <dbReference type="NCBI Taxonomy" id="97084"/>
    <lineage>
        <taxon>Bacteria</taxon>
        <taxon>Pseudomonadati</taxon>
        <taxon>Bdellovibrionota</taxon>
        <taxon>Bacteriovoracia</taxon>
        <taxon>Bacteriovoracales</taxon>
        <taxon>Halobacteriovoraceae</taxon>
        <taxon>Halobacteriovorax</taxon>
    </lineage>
</organism>
<dbReference type="InterPro" id="IPR057434">
    <property type="entry name" value="LMF1/2_N"/>
</dbReference>
<name>A0A1Y5F9L9_9BACT</name>
<feature type="transmembrane region" description="Helical" evidence="7">
    <location>
        <begin position="94"/>
        <end position="114"/>
    </location>
</feature>
<evidence type="ECO:0000313" key="10">
    <source>
        <dbReference type="EMBL" id="OUR97475.1"/>
    </source>
</evidence>
<accession>A0A1Y5F9L9</accession>
<evidence type="ECO:0000256" key="7">
    <source>
        <dbReference type="SAM" id="Phobius"/>
    </source>
</evidence>
<keyword evidence="5 7" id="KW-1133">Transmembrane helix</keyword>
<dbReference type="PANTHER" id="PTHR14463:SF10">
    <property type="entry name" value="LIPASE MATURATION FACTOR 1"/>
    <property type="match status" value="1"/>
</dbReference>
<evidence type="ECO:0000256" key="2">
    <source>
        <dbReference type="ARBA" id="ARBA00005512"/>
    </source>
</evidence>
<evidence type="ECO:0000256" key="4">
    <source>
        <dbReference type="ARBA" id="ARBA00022824"/>
    </source>
</evidence>
<dbReference type="EMBL" id="MAAO01000006">
    <property type="protein sequence ID" value="OUR97475.1"/>
    <property type="molecule type" value="Genomic_DNA"/>
</dbReference>
<dbReference type="InterPro" id="IPR057433">
    <property type="entry name" value="LMF1/2_C"/>
</dbReference>
<protein>
    <recommendedName>
        <fullName evidence="12">Lipase maturation factor family protein</fullName>
    </recommendedName>
</protein>
<sequence length="484" mass="55599">MFSGQDFVITKMIFQRSLAFIYLIGFLILFNQGKALLGENGILPAKIFLAKIKFAQSPSLFFLNGSDTALMLMSFFGVVLSLLALFGITERFGFTVSIVSWFLLWVVYLSFVNIGQTWYGYGWESMLLETGFLAIFLGPANVAPPVLVIWLLRWVCFRNMFGAGMIKLRGDSCWKDLSCMYYFYETQPVPNPLSLYFHRLPKIIHRGSVLVTYFAEIVAPLGLLIPIGAVSAICGLIVIGFQGMIVISGNLAWLNYISIILVIPCFNDQFLSKLHFSIPNGILPTPVPHLWASYLLAAFVCYRSIGPVFNLFSDRQIMNRSFDPLHLVNTYGAFGSVTKDRNELVMLGTMDANPESAEWKVYEFKGKPTDPMKRPAWMSPYHWRIDWQMWFAAFGDYRYSPWILNFIAKLLVADKEVLGLIGSDPFKGERPKWIKVDFYQYHFQDPGKEGWWKRRYKGEWLPPLNLENESYRDILRENGWIKSE</sequence>
<keyword evidence="4" id="KW-0256">Endoplasmic reticulum</keyword>
<dbReference type="GO" id="GO:0051604">
    <property type="term" value="P:protein maturation"/>
    <property type="evidence" value="ECO:0007669"/>
    <property type="project" value="InterPro"/>
</dbReference>
<evidence type="ECO:0008006" key="12">
    <source>
        <dbReference type="Google" id="ProtNLM"/>
    </source>
</evidence>
<comment type="similarity">
    <text evidence="2">Belongs to the lipase maturation factor family.</text>
</comment>
<proteinExistence type="inferred from homology"/>
<dbReference type="AlphaFoldDB" id="A0A1Y5F9L9"/>
<feature type="transmembrane region" description="Helical" evidence="7">
    <location>
        <begin position="126"/>
        <end position="152"/>
    </location>
</feature>
<dbReference type="PANTHER" id="PTHR14463">
    <property type="entry name" value="LIPASE MATURATION FACTOR"/>
    <property type="match status" value="1"/>
</dbReference>
<keyword evidence="6 7" id="KW-0472">Membrane</keyword>